<dbReference type="Pfam" id="PF26348">
    <property type="entry name" value="SRA_ScoMcrA"/>
    <property type="match status" value="1"/>
</dbReference>
<dbReference type="CDD" id="cd00085">
    <property type="entry name" value="HNHc"/>
    <property type="match status" value="1"/>
</dbReference>
<dbReference type="RefSeq" id="WP_064253670.1">
    <property type="nucleotide sequence ID" value="NZ_CP013107.1"/>
</dbReference>
<dbReference type="OrthoDB" id="9788621at2"/>
<name>A0A1L3LM61_9HYPH</name>
<organism evidence="1 2">
    <name type="scientific">Sinorhizobium americanum</name>
    <dbReference type="NCBI Taxonomy" id="194963"/>
    <lineage>
        <taxon>Bacteria</taxon>
        <taxon>Pseudomonadati</taxon>
        <taxon>Pseudomonadota</taxon>
        <taxon>Alphaproteobacteria</taxon>
        <taxon>Hyphomicrobiales</taxon>
        <taxon>Rhizobiaceae</taxon>
        <taxon>Sinorhizobium/Ensifer group</taxon>
        <taxon>Sinorhizobium</taxon>
    </lineage>
</organism>
<proteinExistence type="predicted"/>
<dbReference type="AlphaFoldDB" id="A0A1L3LM61"/>
<dbReference type="GO" id="GO:0004519">
    <property type="term" value="F:endonuclease activity"/>
    <property type="evidence" value="ECO:0007669"/>
    <property type="project" value="InterPro"/>
</dbReference>
<gene>
    <name evidence="1" type="ORF">SAMCFNEI73_Ch1833</name>
</gene>
<dbReference type="EMBL" id="CP013107">
    <property type="protein sequence ID" value="APG91123.1"/>
    <property type="molecule type" value="Genomic_DNA"/>
</dbReference>
<dbReference type="InterPro" id="IPR003615">
    <property type="entry name" value="HNH_nuc"/>
</dbReference>
<dbReference type="KEGG" id="same:SAMCFNEI73_Ch1833"/>
<dbReference type="Gene3D" id="1.10.30.50">
    <property type="match status" value="1"/>
</dbReference>
<protein>
    <submittedName>
        <fullName evidence="1">5-methylcytosine-specific restriction enzyme A</fullName>
    </submittedName>
</protein>
<keyword evidence="2" id="KW-1185">Reference proteome</keyword>
<sequence>MSWGFERGRIYNRRADIHGRFNGQQRGGIVTPAEHAVIVIFTGEEGEAHGYSDRWRDDGVFEYFGEGQIGDMVMQKGNRAIAEQAVNGKSILLFKILPNGVEFEGEMICEGYQTRRAPDRAGNMRDAFVFELRPIDNVTTVVDDILPATDNLAELRKRAFAAATPAPGKAKSTATVFERSRDVRDYVVARAKGHCEGCTQSAPFLRTNGVPYLEPHHIRRLTDGGPDDPRFVIALCPNCHRRVHSGADGAEYNGKLLLSMKAIEA</sequence>
<dbReference type="GO" id="GO:0003676">
    <property type="term" value="F:nucleic acid binding"/>
    <property type="evidence" value="ECO:0007669"/>
    <property type="project" value="InterPro"/>
</dbReference>
<dbReference type="InterPro" id="IPR058712">
    <property type="entry name" value="SRA_ScoMcrA"/>
</dbReference>
<dbReference type="SMART" id="SM00507">
    <property type="entry name" value="HNHc"/>
    <property type="match status" value="1"/>
</dbReference>
<evidence type="ECO:0000313" key="1">
    <source>
        <dbReference type="EMBL" id="APG91123.1"/>
    </source>
</evidence>
<evidence type="ECO:0000313" key="2">
    <source>
        <dbReference type="Proteomes" id="UP000182306"/>
    </source>
</evidence>
<dbReference type="Pfam" id="PF01844">
    <property type="entry name" value="HNH"/>
    <property type="match status" value="1"/>
</dbReference>
<reference evidence="1 2" key="1">
    <citation type="submission" date="2015-10" db="EMBL/GenBank/DDBJ databases">
        <title>Genomic differences between typical nodule nitrogen-fixing rhizobial strains and those coming from bean seeds.</title>
        <authorList>
            <person name="Peralta H."/>
            <person name="Aguilar-Vera A."/>
            <person name="Diaz R."/>
            <person name="Mora Y."/>
            <person name="Martinez-Batallar G."/>
            <person name="Salazar E."/>
            <person name="Vargas-Lagunas C."/>
            <person name="Encarnacion S."/>
            <person name="Girard L."/>
            <person name="Mora J."/>
        </authorList>
    </citation>
    <scope>NUCLEOTIDE SEQUENCE [LARGE SCALE GENOMIC DNA]</scope>
    <source>
        <strain evidence="1 2">CFNEI 73</strain>
    </source>
</reference>
<dbReference type="Proteomes" id="UP000182306">
    <property type="component" value="Chromosome"/>
</dbReference>
<dbReference type="InterPro" id="IPR002711">
    <property type="entry name" value="HNH"/>
</dbReference>
<accession>A0A1L3LM61</accession>
<dbReference type="GO" id="GO:0008270">
    <property type="term" value="F:zinc ion binding"/>
    <property type="evidence" value="ECO:0007669"/>
    <property type="project" value="InterPro"/>
</dbReference>